<name>A0A7T7XLY0_9SPIR</name>
<feature type="binding site" evidence="9">
    <location>
        <position position="82"/>
    </location>
    <ligand>
        <name>Zn(2+)</name>
        <dbReference type="ChEBI" id="CHEBI:29105"/>
        <label>1</label>
    </ligand>
</feature>
<keyword evidence="7 9" id="KW-0862">Zinc</keyword>
<dbReference type="NCBIfam" id="TIGR00587">
    <property type="entry name" value="nfo"/>
    <property type="match status" value="1"/>
</dbReference>
<dbReference type="InterPro" id="IPR001719">
    <property type="entry name" value="AP_endonuc_2"/>
</dbReference>
<evidence type="ECO:0000259" key="10">
    <source>
        <dbReference type="Pfam" id="PF01261"/>
    </source>
</evidence>
<dbReference type="KEGG" id="bhc:JFL75_18035"/>
<evidence type="ECO:0000313" key="11">
    <source>
        <dbReference type="EMBL" id="QQO08806.1"/>
    </source>
</evidence>
<dbReference type="PROSITE" id="PS00731">
    <property type="entry name" value="AP_NUCLEASE_F2_3"/>
    <property type="match status" value="1"/>
</dbReference>
<dbReference type="Proteomes" id="UP000595917">
    <property type="component" value="Chromosome"/>
</dbReference>
<sequence length="293" mass="32102">MAEGSGTQTNARSPRVYYIGTQISSGKGYTAMGRDAVKIGANTLQFFLRNPRGSKARPLNRDDLAGLSAVLAENNFGKIMAHAPYTVNACSRDPHLRELSAQMFSEDLDRMDLLPGNYYNFHPGSRQDQELSAAVDYIAGMLRTVLAGSRPTTVLLETMAGKGSEVGRNFEELAAIIDKAALPGDSLGICFDACHLWDSGYDIVHDLDGVLENFDRIIGLKYLKAFHINDSQNGRGSRKDRHAVLGGGYIGMDAILAIISHPALRGLPFITETPITLEEHREEIARLRERLPV</sequence>
<reference evidence="11" key="1">
    <citation type="submission" date="2021-01" db="EMBL/GenBank/DDBJ databases">
        <title>Description of Breznakiella homolactica.</title>
        <authorList>
            <person name="Song Y."/>
            <person name="Brune A."/>
        </authorList>
    </citation>
    <scope>NUCLEOTIDE SEQUENCE</scope>
    <source>
        <strain evidence="11">RmG30</strain>
    </source>
</reference>
<dbReference type="AlphaFoldDB" id="A0A7T7XLY0"/>
<evidence type="ECO:0000256" key="3">
    <source>
        <dbReference type="ARBA" id="ARBA00022723"/>
    </source>
</evidence>
<evidence type="ECO:0000256" key="2">
    <source>
        <dbReference type="ARBA" id="ARBA00022722"/>
    </source>
</evidence>
<dbReference type="GO" id="GO:0008270">
    <property type="term" value="F:zinc ion binding"/>
    <property type="evidence" value="ECO:0007669"/>
    <property type="project" value="UniProtKB-UniRule"/>
</dbReference>
<dbReference type="InterPro" id="IPR013022">
    <property type="entry name" value="Xyl_isomerase-like_TIM-brl"/>
</dbReference>
<comment type="function">
    <text evidence="9">Endonuclease IV plays a role in DNA repair. It cleaves phosphodiester bonds at apurinic or apyrimidinic (AP) sites, generating a 3'-hydroxyl group and a 5'-terminal sugar phosphate.</text>
</comment>
<feature type="binding site" evidence="9">
    <location>
        <position position="195"/>
    </location>
    <ligand>
        <name>Zn(2+)</name>
        <dbReference type="ChEBI" id="CHEBI:29105"/>
        <label>3</label>
    </ligand>
</feature>
<feature type="binding site" evidence="9">
    <location>
        <position position="240"/>
    </location>
    <ligand>
        <name>Zn(2+)</name>
        <dbReference type="ChEBI" id="CHEBI:29105"/>
        <label>3</label>
    </ligand>
</feature>
<keyword evidence="12" id="KW-1185">Reference proteome</keyword>
<dbReference type="GO" id="GO:0008833">
    <property type="term" value="F:deoxyribonuclease IV (phage-T4-induced) activity"/>
    <property type="evidence" value="ECO:0007669"/>
    <property type="project" value="UniProtKB-UniRule"/>
</dbReference>
<evidence type="ECO:0000313" key="12">
    <source>
        <dbReference type="Proteomes" id="UP000595917"/>
    </source>
</evidence>
<feature type="binding site" evidence="9">
    <location>
        <position position="157"/>
    </location>
    <ligand>
        <name>Zn(2+)</name>
        <dbReference type="ChEBI" id="CHEBI:29105"/>
        <label>2</label>
    </ligand>
</feature>
<proteinExistence type="inferred from homology"/>
<dbReference type="PANTHER" id="PTHR21445:SF0">
    <property type="entry name" value="APURINIC-APYRIMIDINIC ENDONUCLEASE"/>
    <property type="match status" value="1"/>
</dbReference>
<gene>
    <name evidence="9" type="primary">nfo</name>
    <name evidence="11" type="ORF">JFL75_18035</name>
</gene>
<protein>
    <recommendedName>
        <fullName evidence="9">Probable endonuclease 4</fullName>
        <ecNumber evidence="9">3.1.21.2</ecNumber>
    </recommendedName>
    <alternativeName>
        <fullName evidence="9">Endodeoxyribonuclease IV</fullName>
    </alternativeName>
    <alternativeName>
        <fullName evidence="9">Endonuclease IV</fullName>
    </alternativeName>
</protein>
<dbReference type="InterPro" id="IPR018246">
    <property type="entry name" value="AP_endonuc_F2_Zn_BS"/>
</dbReference>
<evidence type="ECO:0000256" key="1">
    <source>
        <dbReference type="ARBA" id="ARBA00005340"/>
    </source>
</evidence>
<keyword evidence="8 9" id="KW-0234">DNA repair</keyword>
<dbReference type="EMBL" id="CP067089">
    <property type="protein sequence ID" value="QQO08806.1"/>
    <property type="molecule type" value="Genomic_DNA"/>
</dbReference>
<keyword evidence="5 9" id="KW-0227">DNA damage</keyword>
<dbReference type="GO" id="GO:0006284">
    <property type="term" value="P:base-excision repair"/>
    <property type="evidence" value="ECO:0007669"/>
    <property type="project" value="TreeGrafter"/>
</dbReference>
<dbReference type="GO" id="GO:0008081">
    <property type="term" value="F:phosphoric diester hydrolase activity"/>
    <property type="evidence" value="ECO:0007669"/>
    <property type="project" value="TreeGrafter"/>
</dbReference>
<keyword evidence="3 9" id="KW-0479">Metal-binding</keyword>
<dbReference type="PANTHER" id="PTHR21445">
    <property type="entry name" value="ENDONUCLEASE IV ENDODEOXYRIBONUCLEASE IV"/>
    <property type="match status" value="1"/>
</dbReference>
<evidence type="ECO:0000256" key="6">
    <source>
        <dbReference type="ARBA" id="ARBA00022801"/>
    </source>
</evidence>
<dbReference type="InterPro" id="IPR036237">
    <property type="entry name" value="Xyl_isomerase-like_sf"/>
</dbReference>
<evidence type="ECO:0000256" key="8">
    <source>
        <dbReference type="ARBA" id="ARBA00023204"/>
    </source>
</evidence>
<organism evidence="11 12">
    <name type="scientific">Breznakiella homolactica</name>
    <dbReference type="NCBI Taxonomy" id="2798577"/>
    <lineage>
        <taxon>Bacteria</taxon>
        <taxon>Pseudomonadati</taxon>
        <taxon>Spirochaetota</taxon>
        <taxon>Spirochaetia</taxon>
        <taxon>Spirochaetales</taxon>
        <taxon>Breznakiellaceae</taxon>
        <taxon>Breznakiella</taxon>
    </lineage>
</organism>
<evidence type="ECO:0000256" key="7">
    <source>
        <dbReference type="ARBA" id="ARBA00022833"/>
    </source>
</evidence>
<keyword evidence="2 9" id="KW-0540">Nuclease</keyword>
<feature type="binding site" evidence="9">
    <location>
        <position position="192"/>
    </location>
    <ligand>
        <name>Zn(2+)</name>
        <dbReference type="ChEBI" id="CHEBI:29105"/>
        <label>2</label>
    </ligand>
</feature>
<dbReference type="Pfam" id="PF01261">
    <property type="entry name" value="AP_endonuc_2"/>
    <property type="match status" value="1"/>
</dbReference>
<dbReference type="SUPFAM" id="SSF51658">
    <property type="entry name" value="Xylose isomerase-like"/>
    <property type="match status" value="1"/>
</dbReference>
<feature type="binding site" evidence="9">
    <location>
        <position position="122"/>
    </location>
    <ligand>
        <name>Zn(2+)</name>
        <dbReference type="ChEBI" id="CHEBI:29105"/>
        <label>1</label>
    </ligand>
</feature>
<keyword evidence="6 9" id="KW-0378">Hydrolase</keyword>
<feature type="binding site" evidence="9">
    <location>
        <position position="242"/>
    </location>
    <ligand>
        <name>Zn(2+)</name>
        <dbReference type="ChEBI" id="CHEBI:29105"/>
        <label>3</label>
    </ligand>
</feature>
<feature type="binding site" evidence="9">
    <location>
        <position position="227"/>
    </location>
    <ligand>
        <name>Zn(2+)</name>
        <dbReference type="ChEBI" id="CHEBI:29105"/>
        <label>2</label>
    </ligand>
</feature>
<dbReference type="CDD" id="cd00019">
    <property type="entry name" value="AP2Ec"/>
    <property type="match status" value="1"/>
</dbReference>
<dbReference type="GO" id="GO:0003677">
    <property type="term" value="F:DNA binding"/>
    <property type="evidence" value="ECO:0007669"/>
    <property type="project" value="InterPro"/>
</dbReference>
<feature type="domain" description="Xylose isomerase-like TIM barrel" evidence="10">
    <location>
        <begin position="35"/>
        <end position="289"/>
    </location>
</feature>
<dbReference type="Gene3D" id="3.20.20.150">
    <property type="entry name" value="Divalent-metal-dependent TIM barrel enzymes"/>
    <property type="match status" value="1"/>
</dbReference>
<feature type="binding site" evidence="9">
    <location>
        <position position="157"/>
    </location>
    <ligand>
        <name>Zn(2+)</name>
        <dbReference type="ChEBI" id="CHEBI:29105"/>
        <label>1</label>
    </ligand>
</feature>
<dbReference type="PROSITE" id="PS51432">
    <property type="entry name" value="AP_NUCLEASE_F2_4"/>
    <property type="match status" value="1"/>
</dbReference>
<evidence type="ECO:0000256" key="5">
    <source>
        <dbReference type="ARBA" id="ARBA00022763"/>
    </source>
</evidence>
<dbReference type="HAMAP" id="MF_00152">
    <property type="entry name" value="Nfo"/>
    <property type="match status" value="1"/>
</dbReference>
<dbReference type="RefSeq" id="WP_215626112.1">
    <property type="nucleotide sequence ID" value="NZ_CP067089.2"/>
</dbReference>
<dbReference type="SMART" id="SM00518">
    <property type="entry name" value="AP2Ec"/>
    <property type="match status" value="1"/>
</dbReference>
<dbReference type="FunFam" id="3.20.20.150:FF:000001">
    <property type="entry name" value="Probable endonuclease 4"/>
    <property type="match status" value="1"/>
</dbReference>
<dbReference type="GO" id="GO:0003906">
    <property type="term" value="F:DNA-(apurinic or apyrimidinic site) endonuclease activity"/>
    <property type="evidence" value="ECO:0007669"/>
    <property type="project" value="TreeGrafter"/>
</dbReference>
<feature type="binding site" evidence="9">
    <location>
        <position position="272"/>
    </location>
    <ligand>
        <name>Zn(2+)</name>
        <dbReference type="ChEBI" id="CHEBI:29105"/>
        <label>2</label>
    </ligand>
</feature>
<comment type="cofactor">
    <cofactor evidence="9">
        <name>Zn(2+)</name>
        <dbReference type="ChEBI" id="CHEBI:29105"/>
    </cofactor>
    <text evidence="9">Binds 3 Zn(2+) ions.</text>
</comment>
<keyword evidence="4 9" id="KW-0255">Endonuclease</keyword>
<comment type="similarity">
    <text evidence="1 9">Belongs to the AP endonuclease 2 family.</text>
</comment>
<comment type="catalytic activity">
    <reaction evidence="9">
        <text>Endonucleolytic cleavage to 5'-phosphooligonucleotide end-products.</text>
        <dbReference type="EC" id="3.1.21.2"/>
    </reaction>
</comment>
<evidence type="ECO:0000256" key="9">
    <source>
        <dbReference type="HAMAP-Rule" id="MF_00152"/>
    </source>
</evidence>
<accession>A0A7T7XLY0</accession>
<evidence type="ECO:0000256" key="4">
    <source>
        <dbReference type="ARBA" id="ARBA00022759"/>
    </source>
</evidence>
<dbReference type="EC" id="3.1.21.2" evidence="9"/>